<dbReference type="EMBL" id="CAJVQA010001145">
    <property type="protein sequence ID" value="CAG8504253.1"/>
    <property type="molecule type" value="Genomic_DNA"/>
</dbReference>
<feature type="region of interest" description="Disordered" evidence="1">
    <location>
        <begin position="22"/>
        <end position="53"/>
    </location>
</feature>
<proteinExistence type="predicted"/>
<accession>A0A9N8ZRC0</accession>
<reference evidence="2" key="1">
    <citation type="submission" date="2021-06" db="EMBL/GenBank/DDBJ databases">
        <authorList>
            <person name="Kallberg Y."/>
            <person name="Tangrot J."/>
            <person name="Rosling A."/>
        </authorList>
    </citation>
    <scope>NUCLEOTIDE SEQUENCE</scope>
    <source>
        <strain evidence="2">FL966</strain>
    </source>
</reference>
<evidence type="ECO:0000313" key="2">
    <source>
        <dbReference type="EMBL" id="CAG8504253.1"/>
    </source>
</evidence>
<dbReference type="Proteomes" id="UP000789759">
    <property type="component" value="Unassembled WGS sequence"/>
</dbReference>
<name>A0A9N8ZRC0_9GLOM</name>
<organism evidence="2 3">
    <name type="scientific">Cetraspora pellucida</name>
    <dbReference type="NCBI Taxonomy" id="1433469"/>
    <lineage>
        <taxon>Eukaryota</taxon>
        <taxon>Fungi</taxon>
        <taxon>Fungi incertae sedis</taxon>
        <taxon>Mucoromycota</taxon>
        <taxon>Glomeromycotina</taxon>
        <taxon>Glomeromycetes</taxon>
        <taxon>Diversisporales</taxon>
        <taxon>Gigasporaceae</taxon>
        <taxon>Cetraspora</taxon>
    </lineage>
</organism>
<comment type="caution">
    <text evidence="2">The sequence shown here is derived from an EMBL/GenBank/DDBJ whole genome shotgun (WGS) entry which is preliminary data.</text>
</comment>
<dbReference type="OrthoDB" id="2466653at2759"/>
<evidence type="ECO:0000313" key="3">
    <source>
        <dbReference type="Proteomes" id="UP000789759"/>
    </source>
</evidence>
<gene>
    <name evidence="2" type="ORF">CPELLU_LOCUS2602</name>
</gene>
<protein>
    <submittedName>
        <fullName evidence="2">13480_t:CDS:1</fullName>
    </submittedName>
</protein>
<feature type="compositionally biased region" description="Basic and acidic residues" evidence="1">
    <location>
        <begin position="24"/>
        <end position="50"/>
    </location>
</feature>
<sequence length="120" mass="14333">MKQFQTCNNYYIRKFKPSKNIKKRQLEINENEDQKNKDQEPENDKNKNQENNDLEIINSTNLYNHFAQLLNIYLMQSNDDSENMLPFQFQYGVDVSMFDGLEKEVVNKLVKLIKSVDKFS</sequence>
<evidence type="ECO:0000256" key="1">
    <source>
        <dbReference type="SAM" id="MobiDB-lite"/>
    </source>
</evidence>
<dbReference type="AlphaFoldDB" id="A0A9N8ZRC0"/>
<keyword evidence="3" id="KW-1185">Reference proteome</keyword>